<dbReference type="PANTHER" id="PTHR21689">
    <property type="entry name" value="LIN-9"/>
    <property type="match status" value="1"/>
</dbReference>
<dbReference type="GO" id="GO:0051726">
    <property type="term" value="P:regulation of cell cycle"/>
    <property type="evidence" value="ECO:0007669"/>
    <property type="project" value="TreeGrafter"/>
</dbReference>
<gene>
    <name evidence="5" type="ORF">F2Q68_00016951</name>
</gene>
<comment type="caution">
    <text evidence="5">The sequence shown here is derived from an EMBL/GenBank/DDBJ whole genome shotgun (WGS) entry which is preliminary data.</text>
</comment>
<dbReference type="GO" id="GO:0003677">
    <property type="term" value="F:DNA binding"/>
    <property type="evidence" value="ECO:0007669"/>
    <property type="project" value="TreeGrafter"/>
</dbReference>
<feature type="compositionally biased region" description="Basic and acidic residues" evidence="3">
    <location>
        <begin position="112"/>
        <end position="122"/>
    </location>
</feature>
<dbReference type="AlphaFoldDB" id="A0A8S9HH07"/>
<dbReference type="GO" id="GO:0006351">
    <property type="term" value="P:DNA-templated transcription"/>
    <property type="evidence" value="ECO:0007669"/>
    <property type="project" value="InterPro"/>
</dbReference>
<evidence type="ECO:0000256" key="2">
    <source>
        <dbReference type="ARBA" id="ARBA00023242"/>
    </source>
</evidence>
<reference evidence="5" key="1">
    <citation type="submission" date="2019-12" db="EMBL/GenBank/DDBJ databases">
        <title>Genome sequencing and annotation of Brassica cretica.</title>
        <authorList>
            <person name="Studholme D.J."/>
            <person name="Sarris P.F."/>
        </authorList>
    </citation>
    <scope>NUCLEOTIDE SEQUENCE</scope>
    <source>
        <strain evidence="5">PFS-001/15</strain>
        <tissue evidence="5">Leaf</tissue>
    </source>
</reference>
<dbReference type="SMART" id="SM01135">
    <property type="entry name" value="DIRP"/>
    <property type="match status" value="1"/>
</dbReference>
<evidence type="ECO:0000259" key="4">
    <source>
        <dbReference type="SMART" id="SM01135"/>
    </source>
</evidence>
<dbReference type="GO" id="GO:0005654">
    <property type="term" value="C:nucleoplasm"/>
    <property type="evidence" value="ECO:0007669"/>
    <property type="project" value="TreeGrafter"/>
</dbReference>
<evidence type="ECO:0000313" key="5">
    <source>
        <dbReference type="EMBL" id="KAF2556360.1"/>
    </source>
</evidence>
<organism evidence="5 6">
    <name type="scientific">Brassica cretica</name>
    <name type="common">Mustard</name>
    <dbReference type="NCBI Taxonomy" id="69181"/>
    <lineage>
        <taxon>Eukaryota</taxon>
        <taxon>Viridiplantae</taxon>
        <taxon>Streptophyta</taxon>
        <taxon>Embryophyta</taxon>
        <taxon>Tracheophyta</taxon>
        <taxon>Spermatophyta</taxon>
        <taxon>Magnoliopsida</taxon>
        <taxon>eudicotyledons</taxon>
        <taxon>Gunneridae</taxon>
        <taxon>Pentapetalae</taxon>
        <taxon>rosids</taxon>
        <taxon>malvids</taxon>
        <taxon>Brassicales</taxon>
        <taxon>Brassicaceae</taxon>
        <taxon>Brassiceae</taxon>
        <taxon>Brassica</taxon>
    </lineage>
</organism>
<dbReference type="GO" id="GO:0017053">
    <property type="term" value="C:transcription repressor complex"/>
    <property type="evidence" value="ECO:0007669"/>
    <property type="project" value="InterPro"/>
</dbReference>
<sequence>MVEALYTMNKAYLSLPEGTASVVGLTAMMTDHYAVLHGGSDSEQEKNETLRSASKRSKLKSSDHPSAGLEGLSDRLQFRSSSGYLPSLKKRRTGEEIKPVGRGKRSASIRNSYEKKCVKPQDRTSSSNNMVDDDESAPSTAATQKEVNLPTKVRSRRKIVTEKPLTIDDVKKSEILEKFSHCISSFKARRWCLFEWFYSAIDYPWFARQEFVEYLDHVGLGHVPRLTRVEWGVIRSSLGKPRRFSQQFLKEEKEKLYLYRDSVRKHYDELNTGMREGLPMDLARPLNVSQRVICLHPKSREIHDGSVLTVDHCRYRIQFDNPELGVEFVKVLFLQLQIFLF</sequence>
<feature type="compositionally biased region" description="Polar residues" evidence="3">
    <location>
        <begin position="137"/>
        <end position="146"/>
    </location>
</feature>
<dbReference type="EMBL" id="QGKW02001940">
    <property type="protein sequence ID" value="KAF2556360.1"/>
    <property type="molecule type" value="Genomic_DNA"/>
</dbReference>
<dbReference type="InterPro" id="IPR010561">
    <property type="entry name" value="LIN-9/ALY1"/>
</dbReference>
<comment type="subcellular location">
    <subcellularLocation>
        <location evidence="1">Nucleus</location>
    </subcellularLocation>
</comment>
<dbReference type="InterPro" id="IPR033471">
    <property type="entry name" value="DIRP"/>
</dbReference>
<dbReference type="Pfam" id="PF06584">
    <property type="entry name" value="DIRP"/>
    <property type="match status" value="1"/>
</dbReference>
<dbReference type="GO" id="GO:0006357">
    <property type="term" value="P:regulation of transcription by RNA polymerase II"/>
    <property type="evidence" value="ECO:0007669"/>
    <property type="project" value="TreeGrafter"/>
</dbReference>
<evidence type="ECO:0000313" key="6">
    <source>
        <dbReference type="Proteomes" id="UP000712281"/>
    </source>
</evidence>
<evidence type="ECO:0000256" key="3">
    <source>
        <dbReference type="SAM" id="MobiDB-lite"/>
    </source>
</evidence>
<dbReference type="PANTHER" id="PTHR21689:SF2">
    <property type="entry name" value="PROTEIN LIN-9 HOMOLOG"/>
    <property type="match status" value="1"/>
</dbReference>
<accession>A0A8S9HH07</accession>
<dbReference type="Proteomes" id="UP000712281">
    <property type="component" value="Unassembled WGS sequence"/>
</dbReference>
<feature type="region of interest" description="Disordered" evidence="3">
    <location>
        <begin position="38"/>
        <end position="150"/>
    </location>
</feature>
<protein>
    <recommendedName>
        <fullName evidence="4">DIRP domain-containing protein</fullName>
    </recommendedName>
</protein>
<keyword evidence="2" id="KW-0539">Nucleus</keyword>
<evidence type="ECO:0000256" key="1">
    <source>
        <dbReference type="ARBA" id="ARBA00004123"/>
    </source>
</evidence>
<proteinExistence type="predicted"/>
<feature type="domain" description="DIRP" evidence="4">
    <location>
        <begin position="197"/>
        <end position="298"/>
    </location>
</feature>
<name>A0A8S9HH07_BRACR</name>